<dbReference type="EMBL" id="AUNB01000095">
    <property type="protein sequence ID" value="KEO51399.1"/>
    <property type="molecule type" value="Genomic_DNA"/>
</dbReference>
<protein>
    <submittedName>
        <fullName evidence="1">Uncharacterized protein</fullName>
    </submittedName>
</protein>
<comment type="caution">
    <text evidence="1">The sequence shown here is derived from an EMBL/GenBank/DDBJ whole genome shotgun (WGS) entry which is preliminary data.</text>
</comment>
<dbReference type="Proteomes" id="UP000027471">
    <property type="component" value="Unassembled WGS sequence"/>
</dbReference>
<accession>A0A074J4F1</accession>
<gene>
    <name evidence="1" type="ORF">DT23_08930</name>
</gene>
<proteinExistence type="predicted"/>
<evidence type="ECO:0000313" key="2">
    <source>
        <dbReference type="Proteomes" id="UP000027471"/>
    </source>
</evidence>
<reference evidence="1 2" key="1">
    <citation type="journal article" date="2015" name="Antonie Van Leeuwenhoek">
        <title>Thioclava indica sp. nov., isolated from surface seawater of the Indian Ocean.</title>
        <authorList>
            <person name="Liu Y."/>
            <person name="Lai Q."/>
            <person name="Du J."/>
            <person name="Xu H."/>
            <person name="Jiang L."/>
            <person name="Shao Z."/>
        </authorList>
    </citation>
    <scope>NUCLEOTIDE SEQUENCE [LARGE SCALE GENOMIC DNA]</scope>
    <source>
        <strain evidence="1 2">DT23-4</strain>
    </source>
</reference>
<dbReference type="STRING" id="1353528.DT23_08930"/>
<organism evidence="1 2">
    <name type="scientific">Thioclava indica</name>
    <dbReference type="NCBI Taxonomy" id="1353528"/>
    <lineage>
        <taxon>Bacteria</taxon>
        <taxon>Pseudomonadati</taxon>
        <taxon>Pseudomonadota</taxon>
        <taxon>Alphaproteobacteria</taxon>
        <taxon>Rhodobacterales</taxon>
        <taxon>Paracoccaceae</taxon>
        <taxon>Thioclava</taxon>
    </lineage>
</organism>
<dbReference type="AlphaFoldDB" id="A0A074J4F1"/>
<name>A0A074J4F1_9RHOB</name>
<evidence type="ECO:0000313" key="1">
    <source>
        <dbReference type="EMBL" id="KEO51399.1"/>
    </source>
</evidence>
<sequence length="60" mass="6934">MAIFASSHLVAAGAQRLHKTDYQANFLIQRTHFDAQRQQMRLKTRFFKRGKIFGASLRPA</sequence>
<keyword evidence="2" id="KW-1185">Reference proteome</keyword>